<dbReference type="Pfam" id="PF03729">
    <property type="entry name" value="DUF308"/>
    <property type="match status" value="1"/>
</dbReference>
<protein>
    <recommendedName>
        <fullName evidence="4">HdeD family acid-resistance protein</fullName>
    </recommendedName>
</protein>
<dbReference type="RefSeq" id="WP_126617304.1">
    <property type="nucleotide sequence ID" value="NZ_CP034562.1"/>
</dbReference>
<keyword evidence="3" id="KW-1185">Reference proteome</keyword>
<name>A0A3S9P738_9BACT</name>
<dbReference type="InterPro" id="IPR005325">
    <property type="entry name" value="DUF308_memb"/>
</dbReference>
<dbReference type="PANTHER" id="PTHR34989:SF1">
    <property type="entry name" value="PROTEIN HDED"/>
    <property type="match status" value="1"/>
</dbReference>
<feature type="transmembrane region" description="Helical" evidence="1">
    <location>
        <begin position="157"/>
        <end position="175"/>
    </location>
</feature>
<feature type="transmembrane region" description="Helical" evidence="1">
    <location>
        <begin position="40"/>
        <end position="64"/>
    </location>
</feature>
<evidence type="ECO:0008006" key="4">
    <source>
        <dbReference type="Google" id="ProtNLM"/>
    </source>
</evidence>
<accession>A0A3S9P738</accession>
<reference evidence="2 3" key="1">
    <citation type="submission" date="2018-12" db="EMBL/GenBank/DDBJ databases">
        <title>Flammeovirga pectinis sp. nov., isolated from the gut of the Korean scallop, Patinopecten yessoensis.</title>
        <authorList>
            <person name="Bae J.-W."/>
            <person name="Jeong Y.-S."/>
            <person name="Kang W."/>
        </authorList>
    </citation>
    <scope>NUCLEOTIDE SEQUENCE [LARGE SCALE GENOMIC DNA]</scope>
    <source>
        <strain evidence="2 3">L12M1</strain>
    </source>
</reference>
<dbReference type="GO" id="GO:0005886">
    <property type="term" value="C:plasma membrane"/>
    <property type="evidence" value="ECO:0007669"/>
    <property type="project" value="TreeGrafter"/>
</dbReference>
<feature type="transmembrane region" description="Helical" evidence="1">
    <location>
        <begin position="71"/>
        <end position="94"/>
    </location>
</feature>
<evidence type="ECO:0000313" key="3">
    <source>
        <dbReference type="Proteomes" id="UP000267268"/>
    </source>
</evidence>
<dbReference type="PANTHER" id="PTHR34989">
    <property type="entry name" value="PROTEIN HDED"/>
    <property type="match status" value="1"/>
</dbReference>
<evidence type="ECO:0000313" key="2">
    <source>
        <dbReference type="EMBL" id="AZQ64021.1"/>
    </source>
</evidence>
<keyword evidence="1" id="KW-0472">Membrane</keyword>
<evidence type="ECO:0000256" key="1">
    <source>
        <dbReference type="SAM" id="Phobius"/>
    </source>
</evidence>
<keyword evidence="1" id="KW-1133">Transmembrane helix</keyword>
<feature type="transmembrane region" description="Helical" evidence="1">
    <location>
        <begin position="100"/>
        <end position="117"/>
    </location>
</feature>
<dbReference type="KEGG" id="fll:EI427_17845"/>
<dbReference type="EMBL" id="CP034562">
    <property type="protein sequence ID" value="AZQ64021.1"/>
    <property type="molecule type" value="Genomic_DNA"/>
</dbReference>
<organism evidence="2 3">
    <name type="scientific">Flammeovirga pectinis</name>
    <dbReference type="NCBI Taxonomy" id="2494373"/>
    <lineage>
        <taxon>Bacteria</taxon>
        <taxon>Pseudomonadati</taxon>
        <taxon>Bacteroidota</taxon>
        <taxon>Cytophagia</taxon>
        <taxon>Cytophagales</taxon>
        <taxon>Flammeovirgaceae</taxon>
        <taxon>Flammeovirga</taxon>
    </lineage>
</organism>
<sequence>MNNLFGEIKFDIKHWYLPLISGLLFVGLGIWSAMHPLVTLVSLSYIFSFTFLIVGTLQVIMAIVNRKTTIGWGWALVGGIFTAALGAILVANPVLSVTTLPLYLGFYVMFQGFSSVGKAIDYKDHSSNWGWILFSGIVGILLGFCLLSNVALAGMTAAFIASFALINTGISEFFVSAKLKKLKNEFDLKN</sequence>
<dbReference type="OrthoDB" id="7059775at2"/>
<dbReference type="AlphaFoldDB" id="A0A3S9P738"/>
<gene>
    <name evidence="2" type="ORF">EI427_17845</name>
</gene>
<keyword evidence="1" id="KW-0812">Transmembrane</keyword>
<dbReference type="InterPro" id="IPR052712">
    <property type="entry name" value="Acid_resist_chaperone_HdeD"/>
</dbReference>
<feature type="transmembrane region" description="Helical" evidence="1">
    <location>
        <begin position="129"/>
        <end position="151"/>
    </location>
</feature>
<proteinExistence type="predicted"/>
<feature type="transmembrane region" description="Helical" evidence="1">
    <location>
        <begin position="15"/>
        <end position="34"/>
    </location>
</feature>
<dbReference type="Proteomes" id="UP000267268">
    <property type="component" value="Chromosome 1"/>
</dbReference>